<evidence type="ECO:0000313" key="3">
    <source>
        <dbReference type="EMBL" id="CAG5103830.1"/>
    </source>
</evidence>
<dbReference type="CDD" id="cd00051">
    <property type="entry name" value="EFh"/>
    <property type="match status" value="1"/>
</dbReference>
<evidence type="ECO:0000256" key="1">
    <source>
        <dbReference type="ARBA" id="ARBA00022837"/>
    </source>
</evidence>
<reference evidence="3 4" key="1">
    <citation type="submission" date="2021-04" db="EMBL/GenBank/DDBJ databases">
        <authorList>
            <person name="Bliznina A."/>
        </authorList>
    </citation>
    <scope>NUCLEOTIDE SEQUENCE [LARGE SCALE GENOMIC DNA]</scope>
</reference>
<protein>
    <submittedName>
        <fullName evidence="3">Oidioi.mRNA.OKI2018_I69.chr1.g957.t1.cds</fullName>
    </submittedName>
</protein>
<sequence>MEEFEASNFSEVFSIFDADKDGLISACDLRIALAKLGFEISSEDAANMIQVETHNGSDYLTYLEFFKIIQGKNFNNFAKKIDMRKSV</sequence>
<dbReference type="SUPFAM" id="SSF47473">
    <property type="entry name" value="EF-hand"/>
    <property type="match status" value="1"/>
</dbReference>
<dbReference type="PROSITE" id="PS00018">
    <property type="entry name" value="EF_HAND_1"/>
    <property type="match status" value="1"/>
</dbReference>
<keyword evidence="4" id="KW-1185">Reference proteome</keyword>
<dbReference type="EMBL" id="OU015566">
    <property type="protein sequence ID" value="CAG5103830.1"/>
    <property type="molecule type" value="Genomic_DNA"/>
</dbReference>
<name>A0ABN7SQ90_OIKDI</name>
<feature type="domain" description="EF-hand" evidence="2">
    <location>
        <begin position="4"/>
        <end position="39"/>
    </location>
</feature>
<dbReference type="Gene3D" id="1.10.238.10">
    <property type="entry name" value="EF-hand"/>
    <property type="match status" value="1"/>
</dbReference>
<keyword evidence="1" id="KW-0106">Calcium</keyword>
<proteinExistence type="predicted"/>
<dbReference type="InterPro" id="IPR018247">
    <property type="entry name" value="EF_Hand_1_Ca_BS"/>
</dbReference>
<evidence type="ECO:0000259" key="2">
    <source>
        <dbReference type="PROSITE" id="PS50222"/>
    </source>
</evidence>
<dbReference type="PROSITE" id="PS50222">
    <property type="entry name" value="EF_HAND_2"/>
    <property type="match status" value="1"/>
</dbReference>
<accession>A0ABN7SQ90</accession>
<dbReference type="InterPro" id="IPR011992">
    <property type="entry name" value="EF-hand-dom_pair"/>
</dbReference>
<evidence type="ECO:0000313" key="4">
    <source>
        <dbReference type="Proteomes" id="UP001158576"/>
    </source>
</evidence>
<organism evidence="3 4">
    <name type="scientific">Oikopleura dioica</name>
    <name type="common">Tunicate</name>
    <dbReference type="NCBI Taxonomy" id="34765"/>
    <lineage>
        <taxon>Eukaryota</taxon>
        <taxon>Metazoa</taxon>
        <taxon>Chordata</taxon>
        <taxon>Tunicata</taxon>
        <taxon>Appendicularia</taxon>
        <taxon>Copelata</taxon>
        <taxon>Oikopleuridae</taxon>
        <taxon>Oikopleura</taxon>
    </lineage>
</organism>
<dbReference type="InterPro" id="IPR002048">
    <property type="entry name" value="EF_hand_dom"/>
</dbReference>
<gene>
    <name evidence="3" type="ORF">OKIOD_LOCUS9722</name>
</gene>
<dbReference type="Proteomes" id="UP001158576">
    <property type="component" value="Chromosome 1"/>
</dbReference>
<dbReference type="Pfam" id="PF13499">
    <property type="entry name" value="EF-hand_7"/>
    <property type="match status" value="1"/>
</dbReference>